<dbReference type="EMBL" id="JAAWWB010000003">
    <property type="protein sequence ID" value="KAG6786957.1"/>
    <property type="molecule type" value="Genomic_DNA"/>
</dbReference>
<reference evidence="1" key="1">
    <citation type="journal article" date="2020" name="bioRxiv">
        <title>Hybrid origin of Populus tomentosa Carr. identified through genome sequencing and phylogenomic analysis.</title>
        <authorList>
            <person name="An X."/>
            <person name="Gao K."/>
            <person name="Chen Z."/>
            <person name="Li J."/>
            <person name="Yang X."/>
            <person name="Yang X."/>
            <person name="Zhou J."/>
            <person name="Guo T."/>
            <person name="Zhao T."/>
            <person name="Huang S."/>
            <person name="Miao D."/>
            <person name="Khan W.U."/>
            <person name="Rao P."/>
            <person name="Ye M."/>
            <person name="Lei B."/>
            <person name="Liao W."/>
            <person name="Wang J."/>
            <person name="Ji L."/>
            <person name="Li Y."/>
            <person name="Guo B."/>
            <person name="Mustafa N.S."/>
            <person name="Li S."/>
            <person name="Yun Q."/>
            <person name="Keller S.R."/>
            <person name="Mao J."/>
            <person name="Zhang R."/>
            <person name="Strauss S.H."/>
        </authorList>
    </citation>
    <scope>NUCLEOTIDE SEQUENCE</scope>
    <source>
        <strain evidence="1">GM15</strain>
        <tissue evidence="1">Leaf</tissue>
    </source>
</reference>
<protein>
    <submittedName>
        <fullName evidence="1">Uncharacterized protein</fullName>
    </submittedName>
</protein>
<sequence>MGAGGDEAAAVKVQGRSSLFRFNSTPCPGQLDRSGLFPLPGNVQCPRWHGRRWSALLSFRILHPSHVVRDDGTHCTNSKYSNAVSTEAVEIVKLFPNWKMLLIVQLRVEQCLRCTNVGISYNGIDMFLTSVSRAG</sequence>
<dbReference type="AlphaFoldDB" id="A0A8X8AHS0"/>
<proteinExistence type="predicted"/>
<evidence type="ECO:0000313" key="2">
    <source>
        <dbReference type="Proteomes" id="UP000886885"/>
    </source>
</evidence>
<organism evidence="1 2">
    <name type="scientific">Populus tomentosa</name>
    <name type="common">Chinese white poplar</name>
    <dbReference type="NCBI Taxonomy" id="118781"/>
    <lineage>
        <taxon>Eukaryota</taxon>
        <taxon>Viridiplantae</taxon>
        <taxon>Streptophyta</taxon>
        <taxon>Embryophyta</taxon>
        <taxon>Tracheophyta</taxon>
        <taxon>Spermatophyta</taxon>
        <taxon>Magnoliopsida</taxon>
        <taxon>eudicotyledons</taxon>
        <taxon>Gunneridae</taxon>
        <taxon>Pentapetalae</taxon>
        <taxon>rosids</taxon>
        <taxon>fabids</taxon>
        <taxon>Malpighiales</taxon>
        <taxon>Salicaceae</taxon>
        <taxon>Saliceae</taxon>
        <taxon>Populus</taxon>
    </lineage>
</organism>
<accession>A0A8X8AHS0</accession>
<comment type="caution">
    <text evidence="1">The sequence shown here is derived from an EMBL/GenBank/DDBJ whole genome shotgun (WGS) entry which is preliminary data.</text>
</comment>
<dbReference type="Proteomes" id="UP000886885">
    <property type="component" value="Chromosome 2A"/>
</dbReference>
<evidence type="ECO:0000313" key="1">
    <source>
        <dbReference type="EMBL" id="KAG6786957.1"/>
    </source>
</evidence>
<name>A0A8X8AHS0_POPTO</name>
<keyword evidence="2" id="KW-1185">Reference proteome</keyword>
<dbReference type="OrthoDB" id="196103at2759"/>
<gene>
    <name evidence="1" type="ORF">POTOM_008578</name>
</gene>